<dbReference type="InterPro" id="IPR010318">
    <property type="entry name" value="S-Me-THD_N"/>
</dbReference>
<evidence type="ECO:0000259" key="1">
    <source>
        <dbReference type="Pfam" id="PF06032"/>
    </source>
</evidence>
<comment type="caution">
    <text evidence="3">The sequence shown here is derived from an EMBL/GenBank/DDBJ whole genome shotgun (WGS) entry which is preliminary data.</text>
</comment>
<proteinExistence type="predicted"/>
<feature type="domain" description="S-Me-THD-like C-terminal" evidence="2">
    <location>
        <begin position="166"/>
        <end position="354"/>
    </location>
</feature>
<feature type="domain" description="S-Me-THD N-terminal" evidence="1">
    <location>
        <begin position="8"/>
        <end position="163"/>
    </location>
</feature>
<sequence>MRRLGEQQIRDVARGAAVLGTGGGGDPYLGTLAAVGALQDYGAPQVMEIDELSDDVYVASLAMVGAPVPLVEKFALGPELLDVYRALDEHLDEPIHAFVPVEIGGVNTVIALILAARLGLPVVDADYMGRAYPEVQLVTPTLYGRSASPFALADEHGNRVLIDAKDNVWAERIGRTVAIEFGAIAPGMMYPMTGRHAKEAAVVGTLSYAERIGRTLREAEEQKRDALQALLEVTGGFTLFRGKIVDIDRRTQRGWSLGEVVLEGMDAFRGSRMNVRFQNENLVAFLDDRLVASVPDLITIIDEQTGQAVTTERLHYGFRVIVLGIRCDAKWRSPAGVALGGPRHFGYDIDYVPLEELNQAGFDPPAGLS</sequence>
<dbReference type="Gene3D" id="2.40.390.10">
    <property type="entry name" value="CV3147-like"/>
    <property type="match status" value="1"/>
</dbReference>
<dbReference type="InterPro" id="IPR027479">
    <property type="entry name" value="S-Me-THD_N_sf"/>
</dbReference>
<dbReference type="Pfam" id="PF06032">
    <property type="entry name" value="S-Me-THD_N"/>
    <property type="match status" value="1"/>
</dbReference>
<evidence type="ECO:0000259" key="2">
    <source>
        <dbReference type="Pfam" id="PF20906"/>
    </source>
</evidence>
<dbReference type="Gene3D" id="3.40.1610.10">
    <property type="entry name" value="CV3147-like domain"/>
    <property type="match status" value="1"/>
</dbReference>
<dbReference type="EMBL" id="JAEKNR010000100">
    <property type="protein sequence ID" value="MBJ7598194.1"/>
    <property type="molecule type" value="Genomic_DNA"/>
</dbReference>
<dbReference type="Proteomes" id="UP000612893">
    <property type="component" value="Unassembled WGS sequence"/>
</dbReference>
<keyword evidence="4" id="KW-1185">Reference proteome</keyword>
<dbReference type="AlphaFoldDB" id="A0A934K1J4"/>
<organism evidence="3 4">
    <name type="scientific">Candidatus Nephthysia bennettiae</name>
    <dbReference type="NCBI Taxonomy" id="3127016"/>
    <lineage>
        <taxon>Bacteria</taxon>
        <taxon>Bacillati</taxon>
        <taxon>Candidatus Dormiibacterota</taxon>
        <taxon>Candidatus Dormibacteria</taxon>
        <taxon>Candidatus Dormibacterales</taxon>
        <taxon>Candidatus Dormibacteraceae</taxon>
        <taxon>Candidatus Nephthysia</taxon>
    </lineage>
</organism>
<dbReference type="SUPFAM" id="SSF160991">
    <property type="entry name" value="CV3147-like"/>
    <property type="match status" value="1"/>
</dbReference>
<dbReference type="RefSeq" id="WP_338201004.1">
    <property type="nucleotide sequence ID" value="NZ_JAEKNR010000100.1"/>
</dbReference>
<evidence type="ECO:0000313" key="3">
    <source>
        <dbReference type="EMBL" id="MBJ7598194.1"/>
    </source>
</evidence>
<evidence type="ECO:0000313" key="4">
    <source>
        <dbReference type="Proteomes" id="UP000612893"/>
    </source>
</evidence>
<dbReference type="InterPro" id="IPR048350">
    <property type="entry name" value="S-Me-THD-like_C"/>
</dbReference>
<dbReference type="InterPro" id="IPR024071">
    <property type="entry name" value="S-Me-THD_C_sf"/>
</dbReference>
<accession>A0A934K1J4</accession>
<gene>
    <name evidence="3" type="ORF">JF922_08930</name>
</gene>
<reference evidence="3" key="1">
    <citation type="submission" date="2020-10" db="EMBL/GenBank/DDBJ databases">
        <title>Ca. Dormibacterota MAGs.</title>
        <authorList>
            <person name="Montgomery K."/>
        </authorList>
    </citation>
    <scope>NUCLEOTIDE SEQUENCE [LARGE SCALE GENOMIC DNA]</scope>
    <source>
        <strain evidence="3">SC8812_S17_10</strain>
    </source>
</reference>
<dbReference type="Pfam" id="PF20906">
    <property type="entry name" value="S-Me-THD_C"/>
    <property type="match status" value="1"/>
</dbReference>
<protein>
    <submittedName>
        <fullName evidence="3">DUF917 domain-containing protein</fullName>
    </submittedName>
</protein>
<name>A0A934K1J4_9BACT</name>